<accession>A0AAX1MY17</accession>
<dbReference type="PROSITE" id="PS51257">
    <property type="entry name" value="PROKAR_LIPOPROTEIN"/>
    <property type="match status" value="1"/>
</dbReference>
<dbReference type="Pfam" id="PF13590">
    <property type="entry name" value="DUF4136"/>
    <property type="match status" value="1"/>
</dbReference>
<gene>
    <name evidence="2" type="ORF">KMW28_11130</name>
</gene>
<dbReference type="EMBL" id="CP076132">
    <property type="protein sequence ID" value="QWG00204.1"/>
    <property type="molecule type" value="Genomic_DNA"/>
</dbReference>
<name>A0AAX1MY17_9BACT</name>
<proteinExistence type="predicted"/>
<evidence type="ECO:0000259" key="1">
    <source>
        <dbReference type="Pfam" id="PF13590"/>
    </source>
</evidence>
<feature type="domain" description="DUF4136" evidence="1">
    <location>
        <begin position="38"/>
        <end position="215"/>
    </location>
</feature>
<dbReference type="AlphaFoldDB" id="A0AAX1MY17"/>
<dbReference type="KEGG" id="fya:KMW28_11130"/>
<keyword evidence="3" id="KW-1185">Reference proteome</keyword>
<dbReference type="Gene3D" id="3.30.160.670">
    <property type="match status" value="1"/>
</dbReference>
<dbReference type="Proteomes" id="UP000678679">
    <property type="component" value="Chromosome 1"/>
</dbReference>
<evidence type="ECO:0000313" key="2">
    <source>
        <dbReference type="EMBL" id="QWG00204.1"/>
    </source>
</evidence>
<organism evidence="2 3">
    <name type="scientific">Flammeovirga yaeyamensis</name>
    <dbReference type="NCBI Taxonomy" id="367791"/>
    <lineage>
        <taxon>Bacteria</taxon>
        <taxon>Pseudomonadati</taxon>
        <taxon>Bacteroidota</taxon>
        <taxon>Cytophagia</taxon>
        <taxon>Cytophagales</taxon>
        <taxon>Flammeovirgaceae</taxon>
        <taxon>Flammeovirga</taxon>
    </lineage>
</organism>
<protein>
    <submittedName>
        <fullName evidence="2">DUF4136 domain-containing protein</fullName>
    </submittedName>
</protein>
<dbReference type="RefSeq" id="WP_169663352.1">
    <property type="nucleotide sequence ID" value="NZ_CP076132.1"/>
</dbReference>
<reference evidence="2 3" key="1">
    <citation type="submission" date="2021-05" db="EMBL/GenBank/DDBJ databases">
        <title>Comparative genomic studies on the polysaccharide-degrading batcterial strains of the Flammeovirga genus.</title>
        <authorList>
            <person name="Zewei F."/>
            <person name="Zheng Z."/>
            <person name="Yu L."/>
            <person name="Ruyue G."/>
            <person name="Yanhong M."/>
            <person name="Yuanyuan C."/>
            <person name="Jingyan G."/>
            <person name="Wenjun H."/>
        </authorList>
    </citation>
    <scope>NUCLEOTIDE SEQUENCE [LARGE SCALE GENOMIC DNA]</scope>
    <source>
        <strain evidence="2 3">NBRC:100898</strain>
    </source>
</reference>
<sequence length="222" mass="25511">MNKLRSKAFGMLVFFSIMLIGCSKQGPEYVSDYDVVITNYDPEKKELFSEKKTFGMPWKVVHVGDTTITEPTEFDIKVLETTRAEMEAKGYTFIEETSNDHPDMVVLCYSVTTTSVYTWWDWWGGYPGWGYPGWGYPGWGYPGWGYPVRGVYAYQKGTVLVEIAENIPVHLPSDEKEVQYPIMWEGVTNGYTTNTANEIMRVEKNIKQMFTQSPYIQSNDSN</sequence>
<evidence type="ECO:0000313" key="3">
    <source>
        <dbReference type="Proteomes" id="UP000678679"/>
    </source>
</evidence>
<dbReference type="InterPro" id="IPR025411">
    <property type="entry name" value="DUF4136"/>
</dbReference>